<dbReference type="STRING" id="1125712.HMPREF1316_1915"/>
<gene>
    <name evidence="6" type="ORF">HMPREF1316_1915</name>
</gene>
<protein>
    <submittedName>
        <fullName evidence="6">HAD hydrolase, family IA, variant 3</fullName>
    </submittedName>
</protein>
<reference evidence="6 7" key="1">
    <citation type="submission" date="2013-08" db="EMBL/GenBank/DDBJ databases">
        <authorList>
            <person name="Durkin A.S."/>
            <person name="Haft D.R."/>
            <person name="McCorrison J."/>
            <person name="Torralba M."/>
            <person name="Gillis M."/>
            <person name="Haft D.H."/>
            <person name="Methe B."/>
            <person name="Sutton G."/>
            <person name="Nelson K.E."/>
        </authorList>
    </citation>
    <scope>NUCLEOTIDE SEQUENCE [LARGE SCALE GENOMIC DNA]</scope>
    <source>
        <strain evidence="6 7">F0195</strain>
    </source>
</reference>
<proteinExistence type="inferred from homology"/>
<dbReference type="RefSeq" id="WP_021725165.1">
    <property type="nucleotide sequence ID" value="NZ_AWEZ01000010.1"/>
</dbReference>
<evidence type="ECO:0000256" key="3">
    <source>
        <dbReference type="ARBA" id="ARBA00022723"/>
    </source>
</evidence>
<evidence type="ECO:0000256" key="1">
    <source>
        <dbReference type="ARBA" id="ARBA00001946"/>
    </source>
</evidence>
<comment type="similarity">
    <text evidence="2">Belongs to the HAD-like hydrolase superfamily. CbbY/CbbZ/Gph/YieH family.</text>
</comment>
<dbReference type="InterPro" id="IPR036412">
    <property type="entry name" value="HAD-like_sf"/>
</dbReference>
<dbReference type="eggNOG" id="COG0637">
    <property type="taxonomic scope" value="Bacteria"/>
</dbReference>
<dbReference type="PRINTS" id="PR00413">
    <property type="entry name" value="HADHALOGNASE"/>
</dbReference>
<evidence type="ECO:0000256" key="4">
    <source>
        <dbReference type="ARBA" id="ARBA00022842"/>
    </source>
</evidence>
<dbReference type="Pfam" id="PF00702">
    <property type="entry name" value="Hydrolase"/>
    <property type="match status" value="1"/>
</dbReference>
<sequence>MAKAVLFDMDGVLAFTEQFYNQRRVDYLAEHDLFLDEVPDFSGSDDAAMWEALIPDDAGRRRRLHAGYEEYSRAHPTPWAAVANPQAATTFGLLRRRGIRVAICSSSPRALVDELVVALDLEGLVDCTMSGYDFSEFKPSPEIYLRTMGGLGVSADQSIVVEDSPIGIAAGKRSGALVCALRPPAGVRLDQSGADVIIDHLMDVVPLAMSGRVPRQ</sequence>
<dbReference type="InterPro" id="IPR023214">
    <property type="entry name" value="HAD_sf"/>
</dbReference>
<organism evidence="6 7">
    <name type="scientific">Olsenella profusa F0195</name>
    <dbReference type="NCBI Taxonomy" id="1125712"/>
    <lineage>
        <taxon>Bacteria</taxon>
        <taxon>Bacillati</taxon>
        <taxon>Actinomycetota</taxon>
        <taxon>Coriobacteriia</taxon>
        <taxon>Coriobacteriales</taxon>
        <taxon>Atopobiaceae</taxon>
        <taxon>Olsenella</taxon>
    </lineage>
</organism>
<keyword evidence="7" id="KW-1185">Reference proteome</keyword>
<dbReference type="PANTHER" id="PTHR46193:SF18">
    <property type="entry name" value="HEXITOL PHOSPHATASE B"/>
    <property type="match status" value="1"/>
</dbReference>
<dbReference type="InterPro" id="IPR023198">
    <property type="entry name" value="PGP-like_dom2"/>
</dbReference>
<comment type="caution">
    <text evidence="6">The sequence shown here is derived from an EMBL/GenBank/DDBJ whole genome shotgun (WGS) entry which is preliminary data.</text>
</comment>
<evidence type="ECO:0000313" key="6">
    <source>
        <dbReference type="EMBL" id="ERL10433.1"/>
    </source>
</evidence>
<dbReference type="OrthoDB" id="9797743at2"/>
<dbReference type="Gene3D" id="3.40.50.1000">
    <property type="entry name" value="HAD superfamily/HAD-like"/>
    <property type="match status" value="1"/>
</dbReference>
<dbReference type="SUPFAM" id="SSF56784">
    <property type="entry name" value="HAD-like"/>
    <property type="match status" value="1"/>
</dbReference>
<keyword evidence="3" id="KW-0479">Metal-binding</keyword>
<dbReference type="InterPro" id="IPR006439">
    <property type="entry name" value="HAD-SF_hydro_IA"/>
</dbReference>
<dbReference type="Gene3D" id="1.10.150.240">
    <property type="entry name" value="Putative phosphatase, domain 2"/>
    <property type="match status" value="1"/>
</dbReference>
<name>U2TWL6_9ACTN</name>
<dbReference type="PATRIC" id="fig|1125712.3.peg.296"/>
<evidence type="ECO:0000313" key="7">
    <source>
        <dbReference type="Proteomes" id="UP000016638"/>
    </source>
</evidence>
<keyword evidence="6" id="KW-0378">Hydrolase</keyword>
<keyword evidence="4" id="KW-0460">Magnesium</keyword>
<dbReference type="InterPro" id="IPR051600">
    <property type="entry name" value="Beta-PGM-like"/>
</dbReference>
<keyword evidence="5" id="KW-0119">Carbohydrate metabolism</keyword>
<dbReference type="EMBL" id="AWEZ01000010">
    <property type="protein sequence ID" value="ERL10433.1"/>
    <property type="molecule type" value="Genomic_DNA"/>
</dbReference>
<accession>U2TWL6</accession>
<dbReference type="PANTHER" id="PTHR46193">
    <property type="entry name" value="6-PHOSPHOGLUCONATE PHOSPHATASE"/>
    <property type="match status" value="1"/>
</dbReference>
<dbReference type="Proteomes" id="UP000016638">
    <property type="component" value="Unassembled WGS sequence"/>
</dbReference>
<dbReference type="AlphaFoldDB" id="U2TWL6"/>
<dbReference type="SFLD" id="SFLDG01129">
    <property type="entry name" value="C1.5:_HAD__Beta-PGM__Phosphata"/>
    <property type="match status" value="1"/>
</dbReference>
<dbReference type="SFLD" id="SFLDS00003">
    <property type="entry name" value="Haloacid_Dehalogenase"/>
    <property type="match status" value="1"/>
</dbReference>
<dbReference type="GO" id="GO:0046872">
    <property type="term" value="F:metal ion binding"/>
    <property type="evidence" value="ECO:0007669"/>
    <property type="project" value="UniProtKB-KW"/>
</dbReference>
<dbReference type="NCBIfam" id="TIGR01509">
    <property type="entry name" value="HAD-SF-IA-v3"/>
    <property type="match status" value="1"/>
</dbReference>
<dbReference type="GO" id="GO:0016787">
    <property type="term" value="F:hydrolase activity"/>
    <property type="evidence" value="ECO:0007669"/>
    <property type="project" value="UniProtKB-KW"/>
</dbReference>
<evidence type="ECO:0000256" key="5">
    <source>
        <dbReference type="ARBA" id="ARBA00023277"/>
    </source>
</evidence>
<dbReference type="CDD" id="cd07505">
    <property type="entry name" value="HAD_BPGM-like"/>
    <property type="match status" value="1"/>
</dbReference>
<comment type="cofactor">
    <cofactor evidence="1">
        <name>Mg(2+)</name>
        <dbReference type="ChEBI" id="CHEBI:18420"/>
    </cofactor>
</comment>
<evidence type="ECO:0000256" key="2">
    <source>
        <dbReference type="ARBA" id="ARBA00006171"/>
    </source>
</evidence>